<sequence length="1147" mass="127814">MGIKNIVNSIGGKSASSISKLSELGPAEIKKVEQKRVEYFSKLPSPQDNSAIELTEKLLAANGIEIYNAYLDQLKEIYLPLDNSIELNGNYFDSNHNIRLINITKWVIDKKEDSLEKLVNVYAVLSNEEVNVSLVFQRTKETTNVYLAVTNLKNANNNIEVEKIYKSRLVDALKGNFPGSEWNDDSGIGQPDFLKNIDNVSVAIASNIPTVKSEKFISQTIEKLIDGFTPRNRKEEYILILMATPIQDVEERKLRLSEIYSSLAPYSSWQTNFTFNNSDSFGSSATVGVNVGASAGIQNTANVARTNSIGETNSENNTIGHTKSDGTSHTEGESESDTVGTSKGKTIGVSVGVKKVIEIGVNGSLTYTESKSHTISKNTSDTISKNVANSISKTVGKAVNTGKSITEGLAKGTSLGANFGANFARSSTTTATIGYGEGITQNFTNYNIKHSLELLEEQMKRYELSTALGLWDFSAYVLSEDNNVANNIAHNYIALTQGENSNMSKTAINVWRGDLGEDSGQARTICEYLKGLRHPIFGLNPEVLKFDESYSAYPTIVTATTPLSGRELSYSLNFPRKSIPGLPVIEAVEFGRNISKFDNSIAQTDIYLGKIFHMHHIENTKVSLDKSSLASHTFVTGSTGSGKSNTIYQLISEAEKNNVKFLVIEPAKGEYKSVFGDRKDVKVLGTNPLIGEILKINPFSFPKNVHVLEHMDRLVEVFNVAWPMYAAMPAVLKKAIEKSYVESGWDLLESKNTIYENIFPSFNDVMFNIKKIIDDSDYDDENKGAYKGSLVTRIESLTNGINGLIFSNDEISYEKLFNSNVIIDLSRVGSLETKSLIMGIIVLKLQEYHLSNSFSINAELKHITVLEEAHNLLKRTSSGLGTEDGNLTGKSVEMLANAIAEMRTYGEGFIIADQAPGLLDSSVIRNTNTKIIMRLPDLSDRELVGKSANLNDEQISELAKLPRGVGAIYQNEWIQPILCKVEKFDSINTVNNDIRQSGLNNKMSTEIEITKQIDDFVKSELNGIIWDTELQNEMKNSIISSHQRAALKKSLISYLNEEKDNHKLFSEFLFEYFEVESVIEKCKNCSNYEDWEEVFKEEVGFVEKGYTDQEINKIIIYVLDELGRRDYQYFDLICKMQEVFDKNRRLF</sequence>
<feature type="region of interest" description="Disordered" evidence="1">
    <location>
        <begin position="309"/>
        <end position="344"/>
    </location>
</feature>
<dbReference type="RefSeq" id="WP_311982399.1">
    <property type="nucleotide sequence ID" value="NZ_JARQAG010000032.1"/>
</dbReference>
<name>A0AAE4HYQ5_9STRE</name>
<dbReference type="InterPro" id="IPR002789">
    <property type="entry name" value="HerA_central"/>
</dbReference>
<organism evidence="3 4">
    <name type="scientific">Streptococcus parauberis</name>
    <dbReference type="NCBI Taxonomy" id="1348"/>
    <lineage>
        <taxon>Bacteria</taxon>
        <taxon>Bacillati</taxon>
        <taxon>Bacillota</taxon>
        <taxon>Bacilli</taxon>
        <taxon>Lactobacillales</taxon>
        <taxon>Streptococcaceae</taxon>
        <taxon>Streptococcus</taxon>
    </lineage>
</organism>
<feature type="compositionally biased region" description="Polar residues" evidence="1">
    <location>
        <begin position="309"/>
        <end position="321"/>
    </location>
</feature>
<accession>A0AAE4HYQ5</accession>
<dbReference type="SUPFAM" id="SSF52540">
    <property type="entry name" value="P-loop containing nucleoside triphosphate hydrolases"/>
    <property type="match status" value="1"/>
</dbReference>
<evidence type="ECO:0000259" key="2">
    <source>
        <dbReference type="Pfam" id="PF01935"/>
    </source>
</evidence>
<dbReference type="InterPro" id="IPR008571">
    <property type="entry name" value="HerA-like"/>
</dbReference>
<dbReference type="AlphaFoldDB" id="A0AAE4HYQ5"/>
<protein>
    <submittedName>
        <fullName evidence="3">DUF87 domain-containing protein</fullName>
    </submittedName>
</protein>
<feature type="compositionally biased region" description="Basic and acidic residues" evidence="1">
    <location>
        <begin position="322"/>
        <end position="332"/>
    </location>
</feature>
<proteinExistence type="predicted"/>
<dbReference type="Gene3D" id="3.40.50.300">
    <property type="entry name" value="P-loop containing nucleotide triphosphate hydrolases"/>
    <property type="match status" value="2"/>
</dbReference>
<dbReference type="EMBL" id="JARQAG010000032">
    <property type="protein sequence ID" value="MDT2732744.1"/>
    <property type="molecule type" value="Genomic_DNA"/>
</dbReference>
<dbReference type="InterPro" id="IPR027417">
    <property type="entry name" value="P-loop_NTPase"/>
</dbReference>
<reference evidence="3" key="1">
    <citation type="submission" date="2023-03" db="EMBL/GenBank/DDBJ databases">
        <authorList>
            <person name="Shen W."/>
            <person name="Cai J."/>
        </authorList>
    </citation>
    <scope>NUCLEOTIDE SEQUENCE</scope>
    <source>
        <strain evidence="3">P82-2</strain>
    </source>
</reference>
<dbReference type="Pfam" id="PF01935">
    <property type="entry name" value="DUF87"/>
    <property type="match status" value="1"/>
</dbReference>
<evidence type="ECO:0000313" key="4">
    <source>
        <dbReference type="Proteomes" id="UP001180515"/>
    </source>
</evidence>
<evidence type="ECO:0000256" key="1">
    <source>
        <dbReference type="SAM" id="MobiDB-lite"/>
    </source>
</evidence>
<dbReference type="PANTHER" id="PTHR42957">
    <property type="entry name" value="HELICASE MJ1565-RELATED"/>
    <property type="match status" value="1"/>
</dbReference>
<evidence type="ECO:0000313" key="3">
    <source>
        <dbReference type="EMBL" id="MDT2732744.1"/>
    </source>
</evidence>
<feature type="domain" description="Helicase HerA central" evidence="2">
    <location>
        <begin position="618"/>
        <end position="841"/>
    </location>
</feature>
<dbReference type="PANTHER" id="PTHR42957:SF1">
    <property type="entry name" value="HELICASE MJ1565-RELATED"/>
    <property type="match status" value="1"/>
</dbReference>
<gene>
    <name evidence="3" type="ORF">P7G31_11065</name>
</gene>
<comment type="caution">
    <text evidence="3">The sequence shown here is derived from an EMBL/GenBank/DDBJ whole genome shotgun (WGS) entry which is preliminary data.</text>
</comment>
<dbReference type="Proteomes" id="UP001180515">
    <property type="component" value="Unassembled WGS sequence"/>
</dbReference>